<feature type="non-terminal residue" evidence="3">
    <location>
        <position position="216"/>
    </location>
</feature>
<evidence type="ECO:0000259" key="2">
    <source>
        <dbReference type="Pfam" id="PF20209"/>
    </source>
</evidence>
<dbReference type="InterPro" id="IPR046700">
    <property type="entry name" value="DUF6570"/>
</dbReference>
<accession>A0A8H7USK8</accession>
<evidence type="ECO:0000313" key="4">
    <source>
        <dbReference type="Proteomes" id="UP000603453"/>
    </source>
</evidence>
<feature type="domain" description="DUF6570" evidence="2">
    <location>
        <begin position="118"/>
        <end position="202"/>
    </location>
</feature>
<comment type="caution">
    <text evidence="3">The sequence shown here is derived from an EMBL/GenBank/DDBJ whole genome shotgun (WGS) entry which is preliminary data.</text>
</comment>
<evidence type="ECO:0000313" key="3">
    <source>
        <dbReference type="EMBL" id="KAG2190508.1"/>
    </source>
</evidence>
<gene>
    <name evidence="3" type="ORF">INT47_011535</name>
</gene>
<protein>
    <recommendedName>
        <fullName evidence="2">DUF6570 domain-containing protein</fullName>
    </recommendedName>
</protein>
<dbReference type="Proteomes" id="UP000603453">
    <property type="component" value="Unassembled WGS sequence"/>
</dbReference>
<evidence type="ECO:0000256" key="1">
    <source>
        <dbReference type="SAM" id="MobiDB-lite"/>
    </source>
</evidence>
<dbReference type="EMBL" id="JAEPRD010000641">
    <property type="protein sequence ID" value="KAG2190508.1"/>
    <property type="molecule type" value="Genomic_DNA"/>
</dbReference>
<dbReference type="AlphaFoldDB" id="A0A8H7USK8"/>
<keyword evidence="4" id="KW-1185">Reference proteome</keyword>
<feature type="region of interest" description="Disordered" evidence="1">
    <location>
        <begin position="38"/>
        <end position="61"/>
    </location>
</feature>
<organism evidence="3 4">
    <name type="scientific">Mucor saturninus</name>
    <dbReference type="NCBI Taxonomy" id="64648"/>
    <lineage>
        <taxon>Eukaryota</taxon>
        <taxon>Fungi</taxon>
        <taxon>Fungi incertae sedis</taxon>
        <taxon>Mucoromycota</taxon>
        <taxon>Mucoromycotina</taxon>
        <taxon>Mucoromycetes</taxon>
        <taxon>Mucorales</taxon>
        <taxon>Mucorineae</taxon>
        <taxon>Mucoraceae</taxon>
        <taxon>Mucor</taxon>
    </lineage>
</organism>
<dbReference type="OrthoDB" id="8040909at2759"/>
<dbReference type="Pfam" id="PF20209">
    <property type="entry name" value="DUF6570"/>
    <property type="match status" value="1"/>
</dbReference>
<sequence>EPQQLVENGDPGPSTSSNVNSNLIVTHLQLKLLERETTGRSTALGESKNETRRKRYRDQGTSTQSIIDNYNTVIKQGPTEICSCCGGTWFPVQVNRVQRSILIAKGLTADFLTRCLSLDTDNIPECLQKLNRIEERLLPVRHPFQQIWTVAGANGQFRHNGAVNNIPVDFDTMVTQLPRSLSDTNIIPVQLAKKMSSVNTWRKMWILRMYGKQLCF</sequence>
<reference evidence="3" key="1">
    <citation type="submission" date="2020-12" db="EMBL/GenBank/DDBJ databases">
        <title>Metabolic potential, ecology and presence of endohyphal bacteria is reflected in genomic diversity of Mucoromycotina.</title>
        <authorList>
            <person name="Muszewska A."/>
            <person name="Okrasinska A."/>
            <person name="Steczkiewicz K."/>
            <person name="Drgas O."/>
            <person name="Orlowska M."/>
            <person name="Perlinska-Lenart U."/>
            <person name="Aleksandrzak-Piekarczyk T."/>
            <person name="Szatraj K."/>
            <person name="Zielenkiewicz U."/>
            <person name="Pilsyk S."/>
            <person name="Malc E."/>
            <person name="Mieczkowski P."/>
            <person name="Kruszewska J.S."/>
            <person name="Biernat P."/>
            <person name="Pawlowska J."/>
        </authorList>
    </citation>
    <scope>NUCLEOTIDE SEQUENCE</scope>
    <source>
        <strain evidence="3">WA0000017839</strain>
    </source>
</reference>
<feature type="region of interest" description="Disordered" evidence="1">
    <location>
        <begin position="1"/>
        <end position="20"/>
    </location>
</feature>
<proteinExistence type="predicted"/>
<name>A0A8H7USK8_9FUNG</name>